<protein>
    <submittedName>
        <fullName evidence="2">Uncharacterized protein</fullName>
    </submittedName>
</protein>
<feature type="compositionally biased region" description="Low complexity" evidence="1">
    <location>
        <begin position="115"/>
        <end position="124"/>
    </location>
</feature>
<keyword evidence="3" id="KW-1185">Reference proteome</keyword>
<feature type="region of interest" description="Disordered" evidence="1">
    <location>
        <begin position="55"/>
        <end position="183"/>
    </location>
</feature>
<dbReference type="Proteomes" id="UP000565441">
    <property type="component" value="Unassembled WGS sequence"/>
</dbReference>
<evidence type="ECO:0000256" key="1">
    <source>
        <dbReference type="SAM" id="MobiDB-lite"/>
    </source>
</evidence>
<feature type="region of interest" description="Disordered" evidence="1">
    <location>
        <begin position="258"/>
        <end position="289"/>
    </location>
</feature>
<feature type="compositionally biased region" description="Polar residues" evidence="1">
    <location>
        <begin position="131"/>
        <end position="142"/>
    </location>
</feature>
<dbReference type="AlphaFoldDB" id="A0A8H5M7P1"/>
<feature type="compositionally biased region" description="Pro residues" evidence="1">
    <location>
        <begin position="150"/>
        <end position="164"/>
    </location>
</feature>
<dbReference type="EMBL" id="JAACJP010000005">
    <property type="protein sequence ID" value="KAF5384290.1"/>
    <property type="molecule type" value="Genomic_DNA"/>
</dbReference>
<proteinExistence type="predicted"/>
<feature type="compositionally biased region" description="Polar residues" evidence="1">
    <location>
        <begin position="174"/>
        <end position="183"/>
    </location>
</feature>
<feature type="compositionally biased region" description="Low complexity" evidence="1">
    <location>
        <begin position="93"/>
        <end position="105"/>
    </location>
</feature>
<feature type="region of interest" description="Disordered" evidence="1">
    <location>
        <begin position="1"/>
        <end position="34"/>
    </location>
</feature>
<sequence>MQPLSMQLPPALEPVEPLRIRRRQPSFKHSQSLDSTLRGVKSAFLSSTTHISRRCLPVPSGLDSISGGSKNHASMPSTRPAIRPLPIIPSAPSPSSATSPSSRSPRPLPSPPSSIPLSASSSRSLDGEIATMTTPTMSSVPKTTEHPTPHHPSPSSSPSPPPALALPTPETEPSTLGSPLSLQPPTLAAQTAKCKRMAKLLRNLGEPIYDEAVYSHRRSSTAITTHVKGKILGEVERLGERLTYIRAAITVGRILDMASDEDEDEESIDEEEADAEAEAENSEEAKEDYSWDLEDGRTVFRGFSDRRHSRKWIHEKKGQRWEEPDYQVVLSALRAL</sequence>
<evidence type="ECO:0000313" key="2">
    <source>
        <dbReference type="EMBL" id="KAF5384290.1"/>
    </source>
</evidence>
<organism evidence="2 3">
    <name type="scientific">Tricholomella constricta</name>
    <dbReference type="NCBI Taxonomy" id="117010"/>
    <lineage>
        <taxon>Eukaryota</taxon>
        <taxon>Fungi</taxon>
        <taxon>Dikarya</taxon>
        <taxon>Basidiomycota</taxon>
        <taxon>Agaricomycotina</taxon>
        <taxon>Agaricomycetes</taxon>
        <taxon>Agaricomycetidae</taxon>
        <taxon>Agaricales</taxon>
        <taxon>Tricholomatineae</taxon>
        <taxon>Lyophyllaceae</taxon>
        <taxon>Tricholomella</taxon>
    </lineage>
</organism>
<name>A0A8H5M7P1_9AGAR</name>
<reference evidence="2 3" key="1">
    <citation type="journal article" date="2020" name="ISME J.">
        <title>Uncovering the hidden diversity of litter-decomposition mechanisms in mushroom-forming fungi.</title>
        <authorList>
            <person name="Floudas D."/>
            <person name="Bentzer J."/>
            <person name="Ahren D."/>
            <person name="Johansson T."/>
            <person name="Persson P."/>
            <person name="Tunlid A."/>
        </authorList>
    </citation>
    <scope>NUCLEOTIDE SEQUENCE [LARGE SCALE GENOMIC DNA]</scope>
    <source>
        <strain evidence="2 3">CBS 661.87</strain>
    </source>
</reference>
<feature type="compositionally biased region" description="Acidic residues" evidence="1">
    <location>
        <begin position="258"/>
        <end position="282"/>
    </location>
</feature>
<comment type="caution">
    <text evidence="2">The sequence shown here is derived from an EMBL/GenBank/DDBJ whole genome shotgun (WGS) entry which is preliminary data.</text>
</comment>
<accession>A0A8H5M7P1</accession>
<gene>
    <name evidence="2" type="ORF">D9615_003318</name>
</gene>
<evidence type="ECO:0000313" key="3">
    <source>
        <dbReference type="Proteomes" id="UP000565441"/>
    </source>
</evidence>
<feature type="compositionally biased region" description="Polar residues" evidence="1">
    <location>
        <begin position="66"/>
        <end position="77"/>
    </location>
</feature>
<dbReference type="OrthoDB" id="2980827at2759"/>